<gene>
    <name evidence="2" type="ORF">TRFO_01247</name>
</gene>
<dbReference type="OrthoDB" id="10655799at2759"/>
<organism evidence="2 3">
    <name type="scientific">Tritrichomonas foetus</name>
    <dbReference type="NCBI Taxonomy" id="1144522"/>
    <lineage>
        <taxon>Eukaryota</taxon>
        <taxon>Metamonada</taxon>
        <taxon>Parabasalia</taxon>
        <taxon>Tritrichomonadida</taxon>
        <taxon>Tritrichomonadidae</taxon>
        <taxon>Tritrichomonas</taxon>
    </lineage>
</organism>
<name>A0A1J4KBT3_9EUKA</name>
<keyword evidence="1" id="KW-0472">Membrane</keyword>
<reference evidence="2" key="1">
    <citation type="submission" date="2016-10" db="EMBL/GenBank/DDBJ databases">
        <authorList>
            <person name="Benchimol M."/>
            <person name="Almeida L.G."/>
            <person name="Vasconcelos A.T."/>
            <person name="Perreira-Neves A."/>
            <person name="Rosa I.A."/>
            <person name="Tasca T."/>
            <person name="Bogo M.R."/>
            <person name="de Souza W."/>
        </authorList>
    </citation>
    <scope>NUCLEOTIDE SEQUENCE [LARGE SCALE GENOMIC DNA]</scope>
    <source>
        <strain evidence="2">K</strain>
    </source>
</reference>
<keyword evidence="1" id="KW-0812">Transmembrane</keyword>
<dbReference type="AlphaFoldDB" id="A0A1J4KBT3"/>
<dbReference type="Proteomes" id="UP000179807">
    <property type="component" value="Unassembled WGS sequence"/>
</dbReference>
<proteinExistence type="predicted"/>
<keyword evidence="3" id="KW-1185">Reference proteome</keyword>
<dbReference type="VEuPathDB" id="TrichDB:TRFO_01247"/>
<dbReference type="EMBL" id="MLAK01000704">
    <property type="protein sequence ID" value="OHT07142.1"/>
    <property type="molecule type" value="Genomic_DNA"/>
</dbReference>
<keyword evidence="1" id="KW-1133">Transmembrane helix</keyword>
<evidence type="ECO:0000313" key="2">
    <source>
        <dbReference type="EMBL" id="OHT07142.1"/>
    </source>
</evidence>
<protein>
    <submittedName>
        <fullName evidence="2">Uncharacterized protein</fullName>
    </submittedName>
</protein>
<comment type="caution">
    <text evidence="2">The sequence shown here is derived from an EMBL/GenBank/DDBJ whole genome shotgun (WGS) entry which is preliminary data.</text>
</comment>
<dbReference type="GeneID" id="94824697"/>
<evidence type="ECO:0000256" key="1">
    <source>
        <dbReference type="SAM" id="Phobius"/>
    </source>
</evidence>
<evidence type="ECO:0000313" key="3">
    <source>
        <dbReference type="Proteomes" id="UP000179807"/>
    </source>
</evidence>
<accession>A0A1J4KBT3</accession>
<feature type="transmembrane region" description="Helical" evidence="1">
    <location>
        <begin position="438"/>
        <end position="457"/>
    </location>
</feature>
<sequence length="460" mass="53231">MRSNQTLPPIYTSNCLRLRELLNNPDVSLEFVLANQHFATLWGTNDPQTLDFVIKHSDELIEIGFQLKEKNPLSLKCLQILSTRNQEFRNQLFEKTNFLQFVYDYIFNLSEYPTFSQKNYFIVLPYVIFDQDLGLVSFFDHKFYTAIFENIKNECDYDFAYKLIKNPPFRSSVGNILETIGVAQKLTAHLTDNDLEFVKISTRLLIEMIKGPFSLQALNALKTSINDVIDFALERKNLETVKFIKLVSELSSDKSWFSKWKSLSSFINSTLPSFCNFVKGSPDFTQFSGACLKIVLNIVTSTKKFPKEFMDMIFYLSEKFFQLKRNDFVHCGFLDCLVLMDSYKKLNTDILDEMNLFNLIISCYKEKGVDILSSYWGHLRKISQLINKFAKKSKTIGFEDWQQIVMANNEECEKIISLRYGGSVPYNYYTHSKDSSNALFGLLAVIVVLTSAAVLIVRFN</sequence>
<dbReference type="RefSeq" id="XP_068360278.1">
    <property type="nucleotide sequence ID" value="XM_068489993.1"/>
</dbReference>